<dbReference type="RefSeq" id="WP_054874434.1">
    <property type="nucleotide sequence ID" value="NZ_LKET01000028.1"/>
</dbReference>
<dbReference type="Gene3D" id="1.10.443.10">
    <property type="entry name" value="Intergrase catalytic core"/>
    <property type="match status" value="1"/>
</dbReference>
<dbReference type="Pfam" id="PF00589">
    <property type="entry name" value="Phage_integrase"/>
    <property type="match status" value="1"/>
</dbReference>
<evidence type="ECO:0000256" key="6">
    <source>
        <dbReference type="ARBA" id="ARBA00022908"/>
    </source>
</evidence>
<comment type="caution">
    <text evidence="10">Lacks conserved residue(s) required for the propagation of feature annotation.</text>
</comment>
<dbReference type="InterPro" id="IPR011932">
    <property type="entry name" value="Recomb_XerD"/>
</dbReference>
<dbReference type="STRING" id="36849.OXPF_13540"/>
<keyword evidence="7 10" id="KW-0238">DNA-binding</keyword>
<feature type="active site" description="O-(3'-phospho-DNA)-tyrosine intermediate" evidence="10">
    <location>
        <position position="276"/>
    </location>
</feature>
<feature type="active site" evidence="10">
    <location>
        <position position="267"/>
    </location>
</feature>
<sequence>MDKLLDEFLINLNSDKGRSKNTLESYGRDIRQFFDYVKNNNLSILKINKTNIIAYLIYLQKSGKATSSISRSLASLRSFYLFLFNNKYIDKNPTLNLESPRIEKKLPRILTIKEVELLLKQPLITDPKGSRDQCMLELLYATGIRVSELVAMDVNDVNLNLGFIKCNGTGTKDRVIPIGTMALKALTQYIQNYRPYLLREGKSEQALFVNFHGSRLTRQGFWKIIKYYTKKAKIDIDITPHTLRHCFAAHLLENGADLKSVQEMLGHSDISTTQVYAQITKNKIKEVYKKSHPRA</sequence>
<evidence type="ECO:0000313" key="13">
    <source>
        <dbReference type="EMBL" id="KPU44876.1"/>
    </source>
</evidence>
<dbReference type="GO" id="GO:0007059">
    <property type="term" value="P:chromosome segregation"/>
    <property type="evidence" value="ECO:0007669"/>
    <property type="project" value="UniProtKB-UniRule"/>
</dbReference>
<dbReference type="PROSITE" id="PS51898">
    <property type="entry name" value="TYR_RECOMBINASE"/>
    <property type="match status" value="1"/>
</dbReference>
<dbReference type="HAMAP" id="MF_01808">
    <property type="entry name" value="Recomb_XerC_XerD"/>
    <property type="match status" value="1"/>
</dbReference>
<dbReference type="SUPFAM" id="SSF56349">
    <property type="entry name" value="DNA breaking-rejoining enzymes"/>
    <property type="match status" value="1"/>
</dbReference>
<reference evidence="13 14" key="1">
    <citation type="submission" date="2015-09" db="EMBL/GenBank/DDBJ databases">
        <title>Genome sequence of Oxobacter pfennigii DSM 3222.</title>
        <authorList>
            <person name="Poehlein A."/>
            <person name="Bengelsdorf F.R."/>
            <person name="Schiel-Bengelsdorf B."/>
            <person name="Duerre P."/>
            <person name="Daniel R."/>
        </authorList>
    </citation>
    <scope>NUCLEOTIDE SEQUENCE [LARGE SCALE GENOMIC DNA]</scope>
    <source>
        <strain evidence="13 14">DSM 3222</strain>
    </source>
</reference>
<dbReference type="GO" id="GO:0003677">
    <property type="term" value="F:DNA binding"/>
    <property type="evidence" value="ECO:0007669"/>
    <property type="project" value="UniProtKB-UniRule"/>
</dbReference>
<keyword evidence="9 10" id="KW-0131">Cell cycle</keyword>
<evidence type="ECO:0000256" key="5">
    <source>
        <dbReference type="ARBA" id="ARBA00022829"/>
    </source>
</evidence>
<evidence type="ECO:0000256" key="1">
    <source>
        <dbReference type="ARBA" id="ARBA00004496"/>
    </source>
</evidence>
<comment type="subunit">
    <text evidence="10">Forms a cyclic heterotetrameric complex composed of two molecules of XerC and two molecules of XerD.</text>
</comment>
<dbReference type="PROSITE" id="PS51900">
    <property type="entry name" value="CB"/>
    <property type="match status" value="1"/>
</dbReference>
<organism evidence="13 14">
    <name type="scientific">Oxobacter pfennigii</name>
    <dbReference type="NCBI Taxonomy" id="36849"/>
    <lineage>
        <taxon>Bacteria</taxon>
        <taxon>Bacillati</taxon>
        <taxon>Bacillota</taxon>
        <taxon>Clostridia</taxon>
        <taxon>Eubacteriales</taxon>
        <taxon>Clostridiaceae</taxon>
        <taxon>Oxobacter</taxon>
    </lineage>
</organism>
<dbReference type="GO" id="GO:0005737">
    <property type="term" value="C:cytoplasm"/>
    <property type="evidence" value="ECO:0007669"/>
    <property type="project" value="UniProtKB-SubCell"/>
</dbReference>
<evidence type="ECO:0000256" key="7">
    <source>
        <dbReference type="ARBA" id="ARBA00023125"/>
    </source>
</evidence>
<dbReference type="InterPro" id="IPR050090">
    <property type="entry name" value="Tyrosine_recombinase_XerCD"/>
</dbReference>
<keyword evidence="6 10" id="KW-0229">DNA integration</keyword>
<dbReference type="Proteomes" id="UP000050326">
    <property type="component" value="Unassembled WGS sequence"/>
</dbReference>
<dbReference type="NCBIfam" id="NF001399">
    <property type="entry name" value="PRK00283.1"/>
    <property type="match status" value="1"/>
</dbReference>
<comment type="similarity">
    <text evidence="10">Belongs to the 'phage' integrase family. XerC subfamily.</text>
</comment>
<evidence type="ECO:0000256" key="10">
    <source>
        <dbReference type="HAMAP-Rule" id="MF_01808"/>
    </source>
</evidence>
<dbReference type="InterPro" id="IPR004107">
    <property type="entry name" value="Integrase_SAM-like_N"/>
</dbReference>
<dbReference type="Pfam" id="PF02899">
    <property type="entry name" value="Phage_int_SAM_1"/>
    <property type="match status" value="1"/>
</dbReference>
<dbReference type="InterPro" id="IPR013762">
    <property type="entry name" value="Integrase-like_cat_sf"/>
</dbReference>
<dbReference type="PANTHER" id="PTHR30349">
    <property type="entry name" value="PHAGE INTEGRASE-RELATED"/>
    <property type="match status" value="1"/>
</dbReference>
<comment type="subcellular location">
    <subcellularLocation>
        <location evidence="1 10">Cytoplasm</location>
    </subcellularLocation>
</comment>
<evidence type="ECO:0000259" key="11">
    <source>
        <dbReference type="PROSITE" id="PS51898"/>
    </source>
</evidence>
<dbReference type="PANTHER" id="PTHR30349:SF81">
    <property type="entry name" value="TYROSINE RECOMBINASE XERC"/>
    <property type="match status" value="1"/>
</dbReference>
<dbReference type="PATRIC" id="fig|36849.3.peg.1440"/>
<dbReference type="InterPro" id="IPR023009">
    <property type="entry name" value="Tyrosine_recombinase_XerC/XerD"/>
</dbReference>
<dbReference type="GO" id="GO:0006313">
    <property type="term" value="P:DNA transposition"/>
    <property type="evidence" value="ECO:0007669"/>
    <property type="project" value="UniProtKB-UniRule"/>
</dbReference>
<dbReference type="InterPro" id="IPR044068">
    <property type="entry name" value="CB"/>
</dbReference>
<keyword evidence="3 10" id="KW-0963">Cytoplasm</keyword>
<feature type="active site" evidence="10">
    <location>
        <position position="244"/>
    </location>
</feature>
<dbReference type="AlphaFoldDB" id="A0A0P8WA81"/>
<evidence type="ECO:0000256" key="3">
    <source>
        <dbReference type="ARBA" id="ARBA00022490"/>
    </source>
</evidence>
<feature type="active site" evidence="10">
    <location>
        <position position="241"/>
    </location>
</feature>
<evidence type="ECO:0000256" key="8">
    <source>
        <dbReference type="ARBA" id="ARBA00023172"/>
    </source>
</evidence>
<dbReference type="CDD" id="cd00798">
    <property type="entry name" value="INT_XerDC_C"/>
    <property type="match status" value="1"/>
</dbReference>
<comment type="function">
    <text evidence="10">Site-specific tyrosine recombinase, which acts by catalyzing the cutting and rejoining of the recombining DNA molecules. The XerC-XerD complex is essential to convert dimers of the bacterial chromosome into monomers to permit their segregation at cell division. It also contributes to the segregational stability of plasmids.</text>
</comment>
<comment type="similarity">
    <text evidence="2">Belongs to the 'phage' integrase family. XerD subfamily.</text>
</comment>
<feature type="active site" evidence="10">
    <location>
        <position position="145"/>
    </location>
</feature>
<dbReference type="InterPro" id="IPR010998">
    <property type="entry name" value="Integrase_recombinase_N"/>
</dbReference>
<dbReference type="Gene3D" id="1.10.150.130">
    <property type="match status" value="1"/>
</dbReference>
<evidence type="ECO:0000259" key="12">
    <source>
        <dbReference type="PROSITE" id="PS51900"/>
    </source>
</evidence>
<evidence type="ECO:0000256" key="2">
    <source>
        <dbReference type="ARBA" id="ARBA00010450"/>
    </source>
</evidence>
<feature type="domain" description="Core-binding (CB)" evidence="12">
    <location>
        <begin position="1"/>
        <end position="84"/>
    </location>
</feature>
<dbReference type="NCBIfam" id="NF040815">
    <property type="entry name" value="recomb_XerA_Arch"/>
    <property type="match status" value="1"/>
</dbReference>
<dbReference type="InterPro" id="IPR002104">
    <property type="entry name" value="Integrase_catalytic"/>
</dbReference>
<dbReference type="EMBL" id="LKET01000028">
    <property type="protein sequence ID" value="KPU44876.1"/>
    <property type="molecule type" value="Genomic_DNA"/>
</dbReference>
<keyword evidence="4 10" id="KW-0132">Cell division</keyword>
<dbReference type="OrthoDB" id="9801717at2"/>
<protein>
    <recommendedName>
        <fullName evidence="10">Tyrosine recombinase XerC</fullName>
    </recommendedName>
</protein>
<keyword evidence="5 10" id="KW-0159">Chromosome partition</keyword>
<name>A0A0P8WA81_9CLOT</name>
<evidence type="ECO:0000256" key="4">
    <source>
        <dbReference type="ARBA" id="ARBA00022618"/>
    </source>
</evidence>
<comment type="caution">
    <text evidence="13">The sequence shown here is derived from an EMBL/GenBank/DDBJ whole genome shotgun (WGS) entry which is preliminary data.</text>
</comment>
<keyword evidence="14" id="KW-1185">Reference proteome</keyword>
<gene>
    <name evidence="13" type="primary">xerD_3</name>
    <name evidence="10" type="synonym">xerC</name>
    <name evidence="13" type="ORF">OXPF_13540</name>
</gene>
<evidence type="ECO:0000256" key="9">
    <source>
        <dbReference type="ARBA" id="ARBA00023306"/>
    </source>
</evidence>
<accession>A0A0P8WA81</accession>
<dbReference type="GO" id="GO:0051301">
    <property type="term" value="P:cell division"/>
    <property type="evidence" value="ECO:0007669"/>
    <property type="project" value="UniProtKB-KW"/>
</dbReference>
<feature type="domain" description="Tyr recombinase" evidence="11">
    <location>
        <begin position="105"/>
        <end position="289"/>
    </location>
</feature>
<keyword evidence="8 10" id="KW-0233">DNA recombination</keyword>
<proteinExistence type="inferred from homology"/>
<dbReference type="InterPro" id="IPR011010">
    <property type="entry name" value="DNA_brk_join_enz"/>
</dbReference>
<dbReference type="NCBIfam" id="TIGR02225">
    <property type="entry name" value="recomb_XerD"/>
    <property type="match status" value="1"/>
</dbReference>
<dbReference type="GO" id="GO:0009037">
    <property type="term" value="F:tyrosine-based site-specific recombinase activity"/>
    <property type="evidence" value="ECO:0007669"/>
    <property type="project" value="UniProtKB-UniRule"/>
</dbReference>
<evidence type="ECO:0000313" key="14">
    <source>
        <dbReference type="Proteomes" id="UP000050326"/>
    </source>
</evidence>